<keyword evidence="3" id="KW-1133">Transmembrane helix</keyword>
<dbReference type="GO" id="GO:0005886">
    <property type="term" value="C:plasma membrane"/>
    <property type="evidence" value="ECO:0007669"/>
    <property type="project" value="InterPro"/>
</dbReference>
<sequence length="1663" mass="183445">MTKKNQKIKKYLKRFGKIILGVLLLFFILVLVVRTPWAQNLIVSKVTNYIANKTDTKVAVGNLYLTFSGDIQLKDVYLEDVKGDTLFYSRSLQADIPIYPVIFKNELSIDDVVSNGVVAKISRENNPNTFNFTFLIDALTTPTDTTATATKPMNINVGSLDISDWKLTYADAYLGTDVNLVLGKLDVDVSEFDLNAMKFSLNDFKLSDTQFNYIQSHAFPITEDSTATTLPYIEVANFDVENVNITYNSQPDGLQTQMKLGIIELTEILAEVSKNRYQTDDLVLHDSQIDLEISSKETEVTSSNTTEFEWPEFIIAANTIDIDKNNFNYAINGTKQVANTFDPNAFKIQQFKLQAKNLDYQPENLNLNVSKFSFSEPSGIKLNQLAFNAGLTNTQASLSDVVFQMNQSSVKADFNVQFSSLKGALKNPENSALSATISDLNLALDDVLQLQPELAQNQYLDSLSAYPLTGNLKARGTLKKVDDFSTELQWGKDTKLVANGSIRNLTQTDSLTYNLNNISLNSTKTAINKIISSKDLGVTIPETIIAEGNLSGGTTWVNPNMNIKIPEGTASINALVDFGNLMKFNGAISIDSLQLGQLLQNNQLGKISLSIKGKGSGSEPSNFNADITGKISQFQYGGYEYKEMDIDGNLKDGNGHIITNIHDPNLNMKANATIALSSEENDIMFTSNIIGADLQELGFTKDNIKIAANINGDYTGTPSNFTINTTIDEGIAITDREQYQVATIVLKAHIEDSITDVSIKSNFLKGQLASNASPNRITAALKNHIEHYFSTDGSTFEAEDEIDAKLALAIIPTPVLSKVFFNGVEELDSLNIDASFNSKNRKISAEVKIPHFSYEGSAVDSLNALIKGDSVDLKFSAGLADLIYEPIQLKQTYLKGSLKNKKLLLDFTSKNDSVQVMHIGSDLSFQKDTLKLHIDPKDLILNKKEWKIPQDNTIVIADAYSDFENVIFTRNAQKMEISNKFPKMETEHIGILFDNFQLQTFLSLLNPDEALAKGKIEGDFVILNPYAASGLVADIDIKDFQLLQNPLGTLTLDATSKSLSEYDFDLAMKDGGANLTLTGDYTAKENTANLNMELDIQKLEASIIQGFSNEQLTNGKGYLDGSLLVKGTLADPQYSGRINFNEFGLSLNAYKSAFTIDNQSVDIDQDDITFNTFAINDINQGALTIDGTVSTESFANPGFDLSVKTDQFRVLDSKKGDDELVYGIASIQADVTVKGDLELPIIDGKLRIRDVTDLTYVVPQNQLDIQERDGVVIFVNRENPNAILTRTDEKTTSSFFAGMDINTILEIGNEAKFTIVLDEKTQDKLQASGNATLNLNIDPNQDIRLSGRLELNSGFYRTSLYNLVSREFQLQKGSSIVWSGDPYDAKMDVTAIYEIETSASSLMSSISYGTDNNVSGSYQQATDFLVYLNIDGQLTQPEISFALDMPESEQGNFGGAVYGRIQQLNDQESELNKQVFSLLALNRFYPTTGSDGSSGGAISIARNNVNKVLSNELTSISSKLLGNTGFELGFDLDSFEDYESGAAKNRTQLNISASKKLFNDRLIVTAGSAVDVEGSASSSETETPLIGNVTLEYLLSEEGIYRLKGFRKQEYQNIIDGQLIVTGVAFIFNREFNKFSQLFSPLKKEESEKEPSKENKKEEDIEK</sequence>
<protein>
    <recommendedName>
        <fullName evidence="6">Translocation and assembly module TamB C-terminal domain-containing protein</fullName>
    </recommendedName>
</protein>
<accession>A0A1N6QQM5</accession>
<evidence type="ECO:0000256" key="5">
    <source>
        <dbReference type="SAM" id="MobiDB-lite"/>
    </source>
</evidence>
<keyword evidence="2" id="KW-0812">Transmembrane</keyword>
<organism evidence="7 8">
    <name type="scientific">Maribacter ulvicola</name>
    <dbReference type="NCBI Taxonomy" id="228959"/>
    <lineage>
        <taxon>Bacteria</taxon>
        <taxon>Pseudomonadati</taxon>
        <taxon>Bacteroidota</taxon>
        <taxon>Flavobacteriia</taxon>
        <taxon>Flavobacteriales</taxon>
        <taxon>Flavobacteriaceae</taxon>
        <taxon>Maribacter</taxon>
    </lineage>
</organism>
<keyword evidence="8" id="KW-1185">Reference proteome</keyword>
<dbReference type="Pfam" id="PF04357">
    <property type="entry name" value="TamB"/>
    <property type="match status" value="1"/>
</dbReference>
<dbReference type="STRING" id="228959.SAMN05421797_101986"/>
<dbReference type="OrthoDB" id="9811276at2"/>
<feature type="domain" description="Translocation and assembly module TamB C-terminal" evidence="6">
    <location>
        <begin position="1175"/>
        <end position="1632"/>
    </location>
</feature>
<feature type="region of interest" description="Disordered" evidence="5">
    <location>
        <begin position="1642"/>
        <end position="1663"/>
    </location>
</feature>
<evidence type="ECO:0000259" key="6">
    <source>
        <dbReference type="Pfam" id="PF04357"/>
    </source>
</evidence>
<dbReference type="InterPro" id="IPR007452">
    <property type="entry name" value="TamB_C"/>
</dbReference>
<dbReference type="Proteomes" id="UP000186953">
    <property type="component" value="Unassembled WGS sequence"/>
</dbReference>
<keyword evidence="4" id="KW-0472">Membrane</keyword>
<gene>
    <name evidence="7" type="ORF">SAMN05421797_101986</name>
</gene>
<name>A0A1N6QQM5_9FLAO</name>
<evidence type="ECO:0000256" key="4">
    <source>
        <dbReference type="ARBA" id="ARBA00023136"/>
    </source>
</evidence>
<evidence type="ECO:0000256" key="3">
    <source>
        <dbReference type="ARBA" id="ARBA00022989"/>
    </source>
</evidence>
<proteinExistence type="predicted"/>
<dbReference type="EMBL" id="FTMA01000001">
    <property type="protein sequence ID" value="SIQ18911.1"/>
    <property type="molecule type" value="Genomic_DNA"/>
</dbReference>
<dbReference type="GO" id="GO:0009306">
    <property type="term" value="P:protein secretion"/>
    <property type="evidence" value="ECO:0007669"/>
    <property type="project" value="InterPro"/>
</dbReference>
<reference evidence="8" key="1">
    <citation type="submission" date="2017-01" db="EMBL/GenBank/DDBJ databases">
        <authorList>
            <person name="Varghese N."/>
            <person name="Submissions S."/>
        </authorList>
    </citation>
    <scope>NUCLEOTIDE SEQUENCE [LARGE SCALE GENOMIC DNA]</scope>
    <source>
        <strain evidence="8">DSM 15366</strain>
    </source>
</reference>
<evidence type="ECO:0000256" key="2">
    <source>
        <dbReference type="ARBA" id="ARBA00022692"/>
    </source>
</evidence>
<comment type="subcellular location">
    <subcellularLocation>
        <location evidence="1">Membrane</location>
        <topology evidence="1">Single-pass membrane protein</topology>
    </subcellularLocation>
</comment>
<evidence type="ECO:0000313" key="8">
    <source>
        <dbReference type="Proteomes" id="UP000186953"/>
    </source>
</evidence>
<evidence type="ECO:0000313" key="7">
    <source>
        <dbReference type="EMBL" id="SIQ18911.1"/>
    </source>
</evidence>
<evidence type="ECO:0000256" key="1">
    <source>
        <dbReference type="ARBA" id="ARBA00004167"/>
    </source>
</evidence>
<dbReference type="RefSeq" id="WP_076547166.1">
    <property type="nucleotide sequence ID" value="NZ_FTMA01000001.1"/>
</dbReference>